<proteinExistence type="predicted"/>
<dbReference type="KEGG" id="gog:C1280_32305"/>
<sequence length="245" mass="27815">MLVGLFAVWQLVAIPATNLMLLVPLRPSGRPPEPSANTLQARGTFTDSEPLQRTAEAVGRVLEFWTEASGQEQGWSLFTPGPPPYSVFVATEFQWADGSRDTLLSRYEPRDLTRPPLRAPLIHYRDHHFETQFVYPVWYASAEAIAEHPQVWTTLPDEIRASGAEIRAWLRGRLSVYSAANPHRTRPTTVVLKHRYISTPDPKEPADVPRTIEERPYARWHPDTNELEAFDVVAKRFVAVREGNP</sequence>
<feature type="region of interest" description="Disordered" evidence="1">
    <location>
        <begin position="30"/>
        <end position="50"/>
    </location>
</feature>
<evidence type="ECO:0000313" key="2">
    <source>
        <dbReference type="EMBL" id="AWM41215.1"/>
    </source>
</evidence>
<keyword evidence="3" id="KW-1185">Reference proteome</keyword>
<organism evidence="2 3">
    <name type="scientific">Gemmata obscuriglobus</name>
    <dbReference type="NCBI Taxonomy" id="114"/>
    <lineage>
        <taxon>Bacteria</taxon>
        <taxon>Pseudomonadati</taxon>
        <taxon>Planctomycetota</taxon>
        <taxon>Planctomycetia</taxon>
        <taxon>Gemmatales</taxon>
        <taxon>Gemmataceae</taxon>
        <taxon>Gemmata</taxon>
    </lineage>
</organism>
<dbReference type="EMBL" id="CP025958">
    <property type="protein sequence ID" value="AWM41215.1"/>
    <property type="molecule type" value="Genomic_DNA"/>
</dbReference>
<dbReference type="AlphaFoldDB" id="A0A2Z3HE29"/>
<reference evidence="2 3" key="1">
    <citation type="submission" date="2018-01" db="EMBL/GenBank/DDBJ databases">
        <title>G. obscuriglobus.</title>
        <authorList>
            <person name="Franke J."/>
            <person name="Blomberg W."/>
            <person name="Selmecki A."/>
        </authorList>
    </citation>
    <scope>NUCLEOTIDE SEQUENCE [LARGE SCALE GENOMIC DNA]</scope>
    <source>
        <strain evidence="2 3">DSM 5831</strain>
    </source>
</reference>
<gene>
    <name evidence="2" type="ORF">C1280_32305</name>
</gene>
<feature type="compositionally biased region" description="Polar residues" evidence="1">
    <location>
        <begin position="35"/>
        <end position="50"/>
    </location>
</feature>
<accession>A0A2Z3HE29</accession>
<dbReference type="Proteomes" id="UP000245802">
    <property type="component" value="Chromosome"/>
</dbReference>
<evidence type="ECO:0000256" key="1">
    <source>
        <dbReference type="SAM" id="MobiDB-lite"/>
    </source>
</evidence>
<protein>
    <submittedName>
        <fullName evidence="2">Uncharacterized protein</fullName>
    </submittedName>
</protein>
<name>A0A2Z3HE29_9BACT</name>
<evidence type="ECO:0000313" key="3">
    <source>
        <dbReference type="Proteomes" id="UP000245802"/>
    </source>
</evidence>